<evidence type="ECO:0000256" key="8">
    <source>
        <dbReference type="ARBA" id="ARBA00049753"/>
    </source>
</evidence>
<protein>
    <recommendedName>
        <fullName evidence="8">Probable sugar-binding periplasmic protein</fullName>
    </recommendedName>
</protein>
<evidence type="ECO:0000256" key="2">
    <source>
        <dbReference type="ARBA" id="ARBA00008520"/>
    </source>
</evidence>
<comment type="function">
    <text evidence="7">Part of a binding-protein-dependent transport system for a sugar.</text>
</comment>
<keyword evidence="4" id="KW-0762">Sugar transport</keyword>
<evidence type="ECO:0000313" key="11">
    <source>
        <dbReference type="Proteomes" id="UP000596083"/>
    </source>
</evidence>
<dbReference type="AlphaFoldDB" id="A0A7T7KLX8"/>
<evidence type="ECO:0000256" key="1">
    <source>
        <dbReference type="ARBA" id="ARBA00004418"/>
    </source>
</evidence>
<dbReference type="SUPFAM" id="SSF53850">
    <property type="entry name" value="Periplasmic binding protein-like II"/>
    <property type="match status" value="1"/>
</dbReference>
<evidence type="ECO:0000256" key="9">
    <source>
        <dbReference type="SAM" id="SignalP"/>
    </source>
</evidence>
<evidence type="ECO:0000256" key="6">
    <source>
        <dbReference type="ARBA" id="ARBA00022764"/>
    </source>
</evidence>
<keyword evidence="3" id="KW-0813">Transport</keyword>
<sequence length="414" mass="44716">MFILKNAVTASAVALTVAMSGAAGAQEPLDAEVIHWWTSGGESAAIGVFADAYNANGGNWQDSAVAGGSAARSAAINRIIGGDPSTAALFNTSQQYHEIVEEGLLNDIDAVATENNWDEILPAPIVNAVKIDGKYYAAPVNIHMPLWFWYSVDALEQAGVENPPESMDEFFAALDKLQEAGITPLALGGQRWQENSLFSAMLTNVGGGQLWEAVYADKDEDAIHSPEFREVIETFIALKPYVDAASPGRNWNDTTAMLINDEAGFQVMGDWAKGEFKQAGKEIGTDYGCIPGLRPDSPYVLGGDVFVFPKTDDAEQIKAQRLLVEVMTDPETQVEFNNLKGSIPIRSDVDASKLDACAQLGLEIMSDPSRQAPDASQMMAEYIYGSVQDVVTELWNTDMSVDEAVERFDQALNG</sequence>
<evidence type="ECO:0000313" key="10">
    <source>
        <dbReference type="EMBL" id="QQM31145.1"/>
    </source>
</evidence>
<comment type="similarity">
    <text evidence="2">Belongs to the bacterial solute-binding protein 1 family.</text>
</comment>
<dbReference type="Gene3D" id="3.40.190.10">
    <property type="entry name" value="Periplasmic binding protein-like II"/>
    <property type="match status" value="2"/>
</dbReference>
<evidence type="ECO:0000256" key="5">
    <source>
        <dbReference type="ARBA" id="ARBA00022729"/>
    </source>
</evidence>
<reference evidence="10 11" key="1">
    <citation type="submission" date="2020-12" db="EMBL/GenBank/DDBJ databases">
        <authorList>
            <person name="Zheng R.K."/>
            <person name="Sun C.M."/>
        </authorList>
    </citation>
    <scope>NUCLEOTIDE SEQUENCE [LARGE SCALE GENOMIC DNA]</scope>
    <source>
        <strain evidence="10 11">ZRK001</strain>
    </source>
</reference>
<evidence type="ECO:0000256" key="7">
    <source>
        <dbReference type="ARBA" id="ARBA00049629"/>
    </source>
</evidence>
<dbReference type="InterPro" id="IPR050490">
    <property type="entry name" value="Bact_solute-bd_prot1"/>
</dbReference>
<dbReference type="PANTHER" id="PTHR43649">
    <property type="entry name" value="ARABINOSE-BINDING PROTEIN-RELATED"/>
    <property type="match status" value="1"/>
</dbReference>
<gene>
    <name evidence="10" type="ORF">JET14_02915</name>
</gene>
<evidence type="ECO:0000256" key="3">
    <source>
        <dbReference type="ARBA" id="ARBA00022448"/>
    </source>
</evidence>
<dbReference type="InterPro" id="IPR006059">
    <property type="entry name" value="SBP"/>
</dbReference>
<proteinExistence type="inferred from homology"/>
<accession>A0A7T7KLX8</accession>
<name>A0A7T7KLX8_9HYPH</name>
<comment type="subcellular location">
    <subcellularLocation>
        <location evidence="1">Periplasm</location>
    </subcellularLocation>
</comment>
<dbReference type="PANTHER" id="PTHR43649:SF28">
    <property type="entry name" value="BINDING PROTEIN COMPONENT OF ABC SUGAR TRANSPORTER-RELATED"/>
    <property type="match status" value="1"/>
</dbReference>
<organism evidence="10 11">
    <name type="scientific">Martelella lutilitoris</name>
    <dbReference type="NCBI Taxonomy" id="2583532"/>
    <lineage>
        <taxon>Bacteria</taxon>
        <taxon>Pseudomonadati</taxon>
        <taxon>Pseudomonadota</taxon>
        <taxon>Alphaproteobacteria</taxon>
        <taxon>Hyphomicrobiales</taxon>
        <taxon>Aurantimonadaceae</taxon>
        <taxon>Martelella</taxon>
    </lineage>
</organism>
<feature type="signal peptide" evidence="9">
    <location>
        <begin position="1"/>
        <end position="25"/>
    </location>
</feature>
<dbReference type="Pfam" id="PF13416">
    <property type="entry name" value="SBP_bac_8"/>
    <property type="match status" value="1"/>
</dbReference>
<keyword evidence="5 9" id="KW-0732">Signal</keyword>
<evidence type="ECO:0000256" key="4">
    <source>
        <dbReference type="ARBA" id="ARBA00022597"/>
    </source>
</evidence>
<dbReference type="GO" id="GO:0042597">
    <property type="term" value="C:periplasmic space"/>
    <property type="evidence" value="ECO:0007669"/>
    <property type="project" value="UniProtKB-SubCell"/>
</dbReference>
<dbReference type="KEGG" id="mlut:JET14_02915"/>
<dbReference type="EMBL" id="CP066786">
    <property type="protein sequence ID" value="QQM31145.1"/>
    <property type="molecule type" value="Genomic_DNA"/>
</dbReference>
<keyword evidence="6" id="KW-0574">Periplasm</keyword>
<dbReference type="Proteomes" id="UP000596083">
    <property type="component" value="Chromosome"/>
</dbReference>
<dbReference type="RefSeq" id="WP_024706221.1">
    <property type="nucleotide sequence ID" value="NZ_CP066786.1"/>
</dbReference>
<feature type="chain" id="PRO_5032844362" description="Probable sugar-binding periplasmic protein" evidence="9">
    <location>
        <begin position="26"/>
        <end position="414"/>
    </location>
</feature>